<name>A0A6C0KT85_9ZZZZ</name>
<accession>A0A6C0KT85</accession>
<protein>
    <submittedName>
        <fullName evidence="1">Uncharacterized protein</fullName>
    </submittedName>
</protein>
<evidence type="ECO:0000313" key="1">
    <source>
        <dbReference type="EMBL" id="QHU19538.1"/>
    </source>
</evidence>
<reference evidence="1" key="1">
    <citation type="journal article" date="2020" name="Nature">
        <title>Giant virus diversity and host interactions through global metagenomics.</title>
        <authorList>
            <person name="Schulz F."/>
            <person name="Roux S."/>
            <person name="Paez-Espino D."/>
            <person name="Jungbluth S."/>
            <person name="Walsh D.A."/>
            <person name="Denef V.J."/>
            <person name="McMahon K.D."/>
            <person name="Konstantinidis K.T."/>
            <person name="Eloe-Fadrosh E.A."/>
            <person name="Kyrpides N.C."/>
            <person name="Woyke T."/>
        </authorList>
    </citation>
    <scope>NUCLEOTIDE SEQUENCE</scope>
    <source>
        <strain evidence="1">GVMAG-S-3300013014-113</strain>
    </source>
</reference>
<organism evidence="1">
    <name type="scientific">viral metagenome</name>
    <dbReference type="NCBI Taxonomy" id="1070528"/>
    <lineage>
        <taxon>unclassified sequences</taxon>
        <taxon>metagenomes</taxon>
        <taxon>organismal metagenomes</taxon>
    </lineage>
</organism>
<proteinExistence type="predicted"/>
<sequence>MPDLIFNRPTDNYVYSGSKVRAGDNSTTLTLASRYNESVIDLCANSNIDISASTLFLNGQIISEGGIQVGSGIHGGRITKSSNAYEIVIDPFGVDGSNSTTQDASGSVVIMGDLIVRGNTTTVYSTNVDISDVLLTLASGSTFTSITDQDKAGIQLGNGYANFVYNKTADRWTTSVGLTISGGLTVTEAVSNDNKITGYAGIDYSGNVLALTNASQLPVTWSTFALKTSSSSGGLPASIGDVSNSWVDATGYVLSKTVINANSFIKIEFKVNYTASPEADQTLSFRVLKSITGIDGSYNTTVFSDISLGSNMGVTFNNVYYGTFIDNLANAFDATTVPVSYKLQLRRDCPNYDTISTHYGIQASSGNYISLQELFRPMPP</sequence>
<dbReference type="AlphaFoldDB" id="A0A6C0KT85"/>
<dbReference type="EMBL" id="MN740952">
    <property type="protein sequence ID" value="QHU19538.1"/>
    <property type="molecule type" value="Genomic_DNA"/>
</dbReference>